<accession>A0AAV7K4K1</accession>
<dbReference type="PANTHER" id="PTHR46114:SF1">
    <property type="entry name" value="ZAD DOMAIN-CONTAINING PROTEIN"/>
    <property type="match status" value="1"/>
</dbReference>
<keyword evidence="2" id="KW-1185">Reference proteome</keyword>
<organism evidence="1 2">
    <name type="scientific">Oopsacas minuta</name>
    <dbReference type="NCBI Taxonomy" id="111878"/>
    <lineage>
        <taxon>Eukaryota</taxon>
        <taxon>Metazoa</taxon>
        <taxon>Porifera</taxon>
        <taxon>Hexactinellida</taxon>
        <taxon>Hexasterophora</taxon>
        <taxon>Lyssacinosida</taxon>
        <taxon>Leucopsacidae</taxon>
        <taxon>Oopsacas</taxon>
    </lineage>
</organism>
<reference evidence="1 2" key="1">
    <citation type="journal article" date="2023" name="BMC Biol.">
        <title>The compact genome of the sponge Oopsacas minuta (Hexactinellida) is lacking key metazoan core genes.</title>
        <authorList>
            <person name="Santini S."/>
            <person name="Schenkelaars Q."/>
            <person name="Jourda C."/>
            <person name="Duchesne M."/>
            <person name="Belahbib H."/>
            <person name="Rocher C."/>
            <person name="Selva M."/>
            <person name="Riesgo A."/>
            <person name="Vervoort M."/>
            <person name="Leys S.P."/>
            <person name="Kodjabachian L."/>
            <person name="Le Bivic A."/>
            <person name="Borchiellini C."/>
            <person name="Claverie J.M."/>
            <person name="Renard E."/>
        </authorList>
    </citation>
    <scope>NUCLEOTIDE SEQUENCE [LARGE SCALE GENOMIC DNA]</scope>
    <source>
        <strain evidence="1">SPO-2</strain>
    </source>
</reference>
<gene>
    <name evidence="1" type="ORF">LOD99_1515</name>
</gene>
<name>A0AAV7K4K1_9METZ</name>
<dbReference type="PANTHER" id="PTHR46114">
    <property type="entry name" value="APPLE DOMAIN-CONTAINING PROTEIN"/>
    <property type="match status" value="1"/>
</dbReference>
<sequence>MEQFIKALDKDRYCFKYIRNYFPEISEEKKKAGIFEDPQIRNLLRDNSFKDSMNEDEKRAWQAFSNVVSNFLGNKKASNYKELVTELVDSYHALGCNMSIKIHYLRDHLDRFLDNLGDMSEGQGGRFHQDIKVMEQRYQGRWDTHMMSDYCWCLKRDCSNEQHSRKSNKRKFLD</sequence>
<evidence type="ECO:0000313" key="1">
    <source>
        <dbReference type="EMBL" id="KAI6656182.1"/>
    </source>
</evidence>
<dbReference type="AlphaFoldDB" id="A0AAV7K4K1"/>
<proteinExistence type="predicted"/>
<dbReference type="EMBL" id="JAKMXF010000155">
    <property type="protein sequence ID" value="KAI6656182.1"/>
    <property type="molecule type" value="Genomic_DNA"/>
</dbReference>
<evidence type="ECO:0000313" key="2">
    <source>
        <dbReference type="Proteomes" id="UP001165289"/>
    </source>
</evidence>
<comment type="caution">
    <text evidence="1">The sequence shown here is derived from an EMBL/GenBank/DDBJ whole genome shotgun (WGS) entry which is preliminary data.</text>
</comment>
<dbReference type="Proteomes" id="UP001165289">
    <property type="component" value="Unassembled WGS sequence"/>
</dbReference>
<protein>
    <submittedName>
        <fullName evidence="1">Uncharacterized protein</fullName>
    </submittedName>
</protein>